<dbReference type="Proteomes" id="UP001243420">
    <property type="component" value="Chromosome"/>
</dbReference>
<evidence type="ECO:0000256" key="11">
    <source>
        <dbReference type="RuleBase" id="RU003682"/>
    </source>
</evidence>
<evidence type="ECO:0000259" key="13">
    <source>
        <dbReference type="PROSITE" id="PS51471"/>
    </source>
</evidence>
<dbReference type="InterPro" id="IPR005123">
    <property type="entry name" value="Oxoglu/Fe-dep_dioxygenase_dom"/>
</dbReference>
<comment type="catalytic activity">
    <reaction evidence="9">
        <text>2-oxoglutarate + O2 + 2 H(+) = ethene + 3 CO2 + H2O</text>
        <dbReference type="Rhea" id="RHEA:31523"/>
        <dbReference type="ChEBI" id="CHEBI:15377"/>
        <dbReference type="ChEBI" id="CHEBI:15378"/>
        <dbReference type="ChEBI" id="CHEBI:15379"/>
        <dbReference type="ChEBI" id="CHEBI:16526"/>
        <dbReference type="ChEBI" id="CHEBI:16810"/>
        <dbReference type="ChEBI" id="CHEBI:18153"/>
        <dbReference type="EC" id="1.13.12.19"/>
    </reaction>
</comment>
<dbReference type="EC" id="1.13.12.19" evidence="4"/>
<dbReference type="InterPro" id="IPR026992">
    <property type="entry name" value="DIOX_N"/>
</dbReference>
<organism evidence="14 15">
    <name type="scientific">Jannaschia ovalis</name>
    <dbReference type="NCBI Taxonomy" id="3038773"/>
    <lineage>
        <taxon>Bacteria</taxon>
        <taxon>Pseudomonadati</taxon>
        <taxon>Pseudomonadota</taxon>
        <taxon>Alphaproteobacteria</taxon>
        <taxon>Rhodobacterales</taxon>
        <taxon>Roseobacteraceae</taxon>
        <taxon>Jannaschia</taxon>
    </lineage>
</organism>
<dbReference type="PRINTS" id="PR00682">
    <property type="entry name" value="IPNSYNTHASE"/>
</dbReference>
<sequence>MRVNRLPGQGQPGDGATLGAACRDLTPPLISVAGLLTGDRDAARAVADQIGRAARDVGFFRICDHGIEPARVERTYAVARRFFALPDTVKRRYYIGHQPNHRGYVPFSEKGDYPDEKDRSYEAFDLGLDLPADDPDFLAGIRLLGPNVWPELAGFRDAVAAYYDAVSQLGRRICAALEIHLGLPEGAMTSRMRKPISQLRLLHYVRDAGTTDHQSVNMGAHTDYECLTLLHTRNAGLQVMTRDDEWIDVPVDPAVLVVNIGDMLEAWTNGMLRSTPHRVLNLSPERFSLPYFVAADYGTVIEPFPELIAPGEGPRYAPFSAGAHLERMLVRDFPYLRAAKAGGAGADPDAPPEESFRNPFETRLNGTGTEL</sequence>
<protein>
    <recommendedName>
        <fullName evidence="5">2-oxoglutarate-dependent ethylene/succinate-forming enzyme</fullName>
        <ecNumber evidence="4">1.13.12.19</ecNumber>
        <ecNumber evidence="3">1.14.20.7</ecNumber>
    </recommendedName>
    <alternativeName>
        <fullName evidence="7">2-oxoglutarate dioxygenase (ethylene-forming)</fullName>
    </alternativeName>
    <alternativeName>
        <fullName evidence="8">2-oxoglutarate/L-arginine monooxygenase/decarboxylase (succinate-forming)</fullName>
    </alternativeName>
</protein>
<dbReference type="EC" id="1.14.20.7" evidence="3"/>
<evidence type="ECO:0000256" key="9">
    <source>
        <dbReference type="ARBA" id="ARBA00047725"/>
    </source>
</evidence>
<evidence type="ECO:0000313" key="14">
    <source>
        <dbReference type="EMBL" id="WGH79595.1"/>
    </source>
</evidence>
<dbReference type="Pfam" id="PF03171">
    <property type="entry name" value="2OG-FeII_Oxy"/>
    <property type="match status" value="1"/>
</dbReference>
<comment type="pathway">
    <text evidence="2">Alkene biosynthesis; ethylene biosynthesis via 2-oxoglutarate.</text>
</comment>
<keyword evidence="15" id="KW-1185">Reference proteome</keyword>
<feature type="domain" description="Fe2OG dioxygenase" evidence="13">
    <location>
        <begin position="195"/>
        <end position="295"/>
    </location>
</feature>
<dbReference type="InterPro" id="IPR050231">
    <property type="entry name" value="Iron_ascorbate_oxido_reductase"/>
</dbReference>
<evidence type="ECO:0000256" key="1">
    <source>
        <dbReference type="ARBA" id="ARBA00001954"/>
    </source>
</evidence>
<comment type="similarity">
    <text evidence="11">Belongs to the iron/ascorbate-dependent oxidoreductase family.</text>
</comment>
<evidence type="ECO:0000256" key="3">
    <source>
        <dbReference type="ARBA" id="ARBA00012293"/>
    </source>
</evidence>
<dbReference type="EMBL" id="CP122537">
    <property type="protein sequence ID" value="WGH79595.1"/>
    <property type="molecule type" value="Genomic_DNA"/>
</dbReference>
<evidence type="ECO:0000256" key="4">
    <source>
        <dbReference type="ARBA" id="ARBA00012531"/>
    </source>
</evidence>
<comment type="catalytic activity">
    <reaction evidence="10">
        <text>L-arginine + 2-oxoglutarate + O2 = guanidine + L-glutamate 5-semialdehyde + succinate + CO2</text>
        <dbReference type="Rhea" id="RHEA:31535"/>
        <dbReference type="ChEBI" id="CHEBI:15379"/>
        <dbReference type="ChEBI" id="CHEBI:16526"/>
        <dbReference type="ChEBI" id="CHEBI:16810"/>
        <dbReference type="ChEBI" id="CHEBI:30031"/>
        <dbReference type="ChEBI" id="CHEBI:30087"/>
        <dbReference type="ChEBI" id="CHEBI:32682"/>
        <dbReference type="ChEBI" id="CHEBI:58066"/>
        <dbReference type="EC" id="1.14.20.7"/>
    </reaction>
</comment>
<keyword evidence="6" id="KW-0266">Ethylene biosynthesis</keyword>
<evidence type="ECO:0000256" key="6">
    <source>
        <dbReference type="ARBA" id="ARBA00022666"/>
    </source>
</evidence>
<evidence type="ECO:0000256" key="10">
    <source>
        <dbReference type="ARBA" id="ARBA00049359"/>
    </source>
</evidence>
<dbReference type="InterPro" id="IPR027443">
    <property type="entry name" value="IPNS-like_sf"/>
</dbReference>
<dbReference type="PANTHER" id="PTHR47990">
    <property type="entry name" value="2-OXOGLUTARATE (2OG) AND FE(II)-DEPENDENT OXYGENASE SUPERFAMILY PROTEIN-RELATED"/>
    <property type="match status" value="1"/>
</dbReference>
<dbReference type="SUPFAM" id="SSF51197">
    <property type="entry name" value="Clavaminate synthase-like"/>
    <property type="match status" value="1"/>
</dbReference>
<evidence type="ECO:0000256" key="12">
    <source>
        <dbReference type="SAM" id="MobiDB-lite"/>
    </source>
</evidence>
<dbReference type="RefSeq" id="WP_279966508.1">
    <property type="nucleotide sequence ID" value="NZ_CP122537.1"/>
</dbReference>
<evidence type="ECO:0000313" key="15">
    <source>
        <dbReference type="Proteomes" id="UP001243420"/>
    </source>
</evidence>
<dbReference type="InterPro" id="IPR044861">
    <property type="entry name" value="IPNS-like_FE2OG_OXY"/>
</dbReference>
<dbReference type="PROSITE" id="PS51471">
    <property type="entry name" value="FE2OG_OXY"/>
    <property type="match status" value="1"/>
</dbReference>
<evidence type="ECO:0000256" key="5">
    <source>
        <dbReference type="ARBA" id="ARBA00019045"/>
    </source>
</evidence>
<keyword evidence="11" id="KW-0560">Oxidoreductase</keyword>
<name>A0ABY8LHH6_9RHOB</name>
<proteinExistence type="inferred from homology"/>
<keyword evidence="11" id="KW-0479">Metal-binding</keyword>
<dbReference type="Gene3D" id="2.60.120.330">
    <property type="entry name" value="B-lactam Antibiotic, Isopenicillin N Synthase, Chain"/>
    <property type="match status" value="1"/>
</dbReference>
<evidence type="ECO:0000256" key="2">
    <source>
        <dbReference type="ARBA" id="ARBA00004767"/>
    </source>
</evidence>
<evidence type="ECO:0000256" key="7">
    <source>
        <dbReference type="ARBA" id="ARBA00031011"/>
    </source>
</evidence>
<evidence type="ECO:0000256" key="8">
    <source>
        <dbReference type="ARBA" id="ARBA00031282"/>
    </source>
</evidence>
<comment type="cofactor">
    <cofactor evidence="1">
        <name>Fe(2+)</name>
        <dbReference type="ChEBI" id="CHEBI:29033"/>
    </cofactor>
</comment>
<feature type="region of interest" description="Disordered" evidence="12">
    <location>
        <begin position="341"/>
        <end position="371"/>
    </location>
</feature>
<keyword evidence="11" id="KW-0408">Iron</keyword>
<gene>
    <name evidence="14" type="ORF">P8627_04850</name>
</gene>
<dbReference type="Pfam" id="PF14226">
    <property type="entry name" value="DIOX_N"/>
    <property type="match status" value="1"/>
</dbReference>
<reference evidence="14 15" key="1">
    <citation type="submission" date="2023-04" db="EMBL/GenBank/DDBJ databases">
        <title>Jannaschia ovalis sp. nov., a marine bacterium isolated from sea tidal flat.</title>
        <authorList>
            <person name="Kwon D.Y."/>
            <person name="Kim J.-J."/>
        </authorList>
    </citation>
    <scope>NUCLEOTIDE SEQUENCE [LARGE SCALE GENOMIC DNA]</scope>
    <source>
        <strain evidence="14 15">GRR-S6-38</strain>
    </source>
</reference>
<accession>A0ABY8LHH6</accession>